<accession>F8PBJ3</accession>
<evidence type="ECO:0000313" key="3">
    <source>
        <dbReference type="EMBL" id="EGO19631.1"/>
    </source>
</evidence>
<dbReference type="RefSeq" id="XP_007323764.1">
    <property type="nucleotide sequence ID" value="XM_007323702.1"/>
</dbReference>
<name>F8PBJ3_SERL9</name>
<dbReference type="PANTHER" id="PTHR21310:SF15">
    <property type="entry name" value="AMINOGLYCOSIDE PHOSPHOTRANSFERASE DOMAIN-CONTAINING PROTEIN"/>
    <property type="match status" value="1"/>
</dbReference>
<dbReference type="EMBL" id="GL945443">
    <property type="protein sequence ID" value="EGO19631.1"/>
    <property type="molecule type" value="Genomic_DNA"/>
</dbReference>
<feature type="chain" id="PRO_5003376674" description="Aminoglycoside phosphotransferase domain-containing protein" evidence="1">
    <location>
        <begin position="18"/>
        <end position="276"/>
    </location>
</feature>
<organism>
    <name type="scientific">Serpula lacrymans var. lacrymans (strain S7.9)</name>
    <name type="common">Dry rot fungus</name>
    <dbReference type="NCBI Taxonomy" id="578457"/>
    <lineage>
        <taxon>Eukaryota</taxon>
        <taxon>Fungi</taxon>
        <taxon>Dikarya</taxon>
        <taxon>Basidiomycota</taxon>
        <taxon>Agaricomycotina</taxon>
        <taxon>Agaricomycetes</taxon>
        <taxon>Agaricomycetidae</taxon>
        <taxon>Boletales</taxon>
        <taxon>Coniophorineae</taxon>
        <taxon>Serpulaceae</taxon>
        <taxon>Serpula</taxon>
    </lineage>
</organism>
<feature type="domain" description="Aminoglycoside phosphotransferase" evidence="2">
    <location>
        <begin position="198"/>
        <end position="255"/>
    </location>
</feature>
<dbReference type="KEGG" id="sla:SERLADRAFT_411635"/>
<protein>
    <recommendedName>
        <fullName evidence="2">Aminoglycoside phosphotransferase domain-containing protein</fullName>
    </recommendedName>
</protein>
<keyword evidence="1" id="KW-0732">Signal</keyword>
<dbReference type="Proteomes" id="UP000008064">
    <property type="component" value="Unassembled WGS sequence"/>
</dbReference>
<reference evidence="3" key="1">
    <citation type="submission" date="2011-04" db="EMBL/GenBank/DDBJ databases">
        <title>Evolution of plant cell wall degrading machinery underlies the functional diversity of forest fungi.</title>
        <authorList>
            <consortium name="US DOE Joint Genome Institute (JGI-PGF)"/>
            <person name="Eastwood D.C."/>
            <person name="Floudas D."/>
            <person name="Binder M."/>
            <person name="Majcherczyk A."/>
            <person name="Schneider P."/>
            <person name="Aerts A."/>
            <person name="Asiegbu F.O."/>
            <person name="Baker S.E."/>
            <person name="Barry K."/>
            <person name="Bendiksby M."/>
            <person name="Blumentritt M."/>
            <person name="Coutinho P.M."/>
            <person name="Cullen D."/>
            <person name="Cullen D."/>
            <person name="Gathman A."/>
            <person name="Goodell B."/>
            <person name="Henrissat B."/>
            <person name="Ihrmark K."/>
            <person name="Kauserud H."/>
            <person name="Kohler A."/>
            <person name="LaButti K."/>
            <person name="Lapidus A."/>
            <person name="Lavin J.L."/>
            <person name="Lee Y.-H."/>
            <person name="Lindquist E."/>
            <person name="Lilly W."/>
            <person name="Lucas S."/>
            <person name="Morin E."/>
            <person name="Murat C."/>
            <person name="Oguiza J.A."/>
            <person name="Park J."/>
            <person name="Pisabarro A.G."/>
            <person name="Riley R."/>
            <person name="Rosling A."/>
            <person name="Salamov A."/>
            <person name="Schmidt O."/>
            <person name="Schmutz J."/>
            <person name="Skrede I."/>
            <person name="Stenlid J."/>
            <person name="Wiebenga A."/>
            <person name="Xie X."/>
            <person name="Kues U."/>
            <person name="Hibbett D.S."/>
            <person name="Hoffmeister D."/>
            <person name="Hogberg N."/>
            <person name="Martin F."/>
            <person name="Grigoriev I.V."/>
            <person name="Watkinson S.C."/>
        </authorList>
    </citation>
    <scope>NUCLEOTIDE SEQUENCE</scope>
    <source>
        <strain evidence="3">S7.9</strain>
    </source>
</reference>
<proteinExistence type="predicted"/>
<dbReference type="InterPro" id="IPR011009">
    <property type="entry name" value="Kinase-like_dom_sf"/>
</dbReference>
<dbReference type="AlphaFoldDB" id="F8PBJ3"/>
<dbReference type="InterPro" id="IPR002575">
    <property type="entry name" value="Aminoglycoside_PTrfase"/>
</dbReference>
<evidence type="ECO:0000259" key="2">
    <source>
        <dbReference type="Pfam" id="PF01636"/>
    </source>
</evidence>
<sequence>MATFVVLSLFLVRRCHPPELLDAIVHGDTLSDQGVITTKKIVLQGFNTVVKYGRNVRESEAEVMNFIREYAPSVPIQVLGTYQTESHEPDKIIETYIVSQWVDGENLEEAWDELSGDEKDIVFGQLREMVFRRLTPLGESYYVGGAGHKPCTDHIIFDQGPFTDISSFNTALLEIASPYFRWNWLSIVERSLARTNAYCIVFTHGDLHISNILVHRTALDDGEQRWGIAALIGWECAGWYPEHWEYVKALSSVRWRSVIGRLMFRIYWKDIMTRNS</sequence>
<dbReference type="Pfam" id="PF01636">
    <property type="entry name" value="APH"/>
    <property type="match status" value="1"/>
</dbReference>
<dbReference type="GeneID" id="18812953"/>
<feature type="signal peptide" evidence="1">
    <location>
        <begin position="1"/>
        <end position="17"/>
    </location>
</feature>
<dbReference type="CDD" id="cd05120">
    <property type="entry name" value="APH_ChoK_like"/>
    <property type="match status" value="1"/>
</dbReference>
<dbReference type="PANTHER" id="PTHR21310">
    <property type="entry name" value="AMINOGLYCOSIDE PHOSPHOTRANSFERASE-RELATED-RELATED"/>
    <property type="match status" value="1"/>
</dbReference>
<dbReference type="HOGENOM" id="CLU_021768_5_1_1"/>
<gene>
    <name evidence="3" type="ORF">SERLADRAFT_411635</name>
</gene>
<dbReference type="SUPFAM" id="SSF56112">
    <property type="entry name" value="Protein kinase-like (PK-like)"/>
    <property type="match status" value="1"/>
</dbReference>
<dbReference type="InterPro" id="IPR051678">
    <property type="entry name" value="AGP_Transferase"/>
</dbReference>
<evidence type="ECO:0000256" key="1">
    <source>
        <dbReference type="SAM" id="SignalP"/>
    </source>
</evidence>
<dbReference type="OrthoDB" id="5404599at2759"/>
<dbReference type="Gene3D" id="3.90.1200.10">
    <property type="match status" value="1"/>
</dbReference>